<evidence type="ECO:0000313" key="1">
    <source>
        <dbReference type="EMBL" id="KAA8543784.1"/>
    </source>
</evidence>
<accession>A0A5J5BM85</accession>
<dbReference type="Proteomes" id="UP000325577">
    <property type="component" value="Linkage Group LG11"/>
</dbReference>
<sequence>MDRIVAANELAFRVGFSGHSGHLRVEPLPPVEGSNPVKSLPDFILDPLLDYAPYRARASFVILGHEHCHRFIVNTLHCILQVHHRHCWPKASLVKPTSPTAPPLQTMPLNHTYNITVAPLVRHHCSKRASPLDPIVLLL</sequence>
<protein>
    <submittedName>
        <fullName evidence="1">Uncharacterized protein</fullName>
    </submittedName>
</protein>
<evidence type="ECO:0000313" key="2">
    <source>
        <dbReference type="Proteomes" id="UP000325577"/>
    </source>
</evidence>
<dbReference type="OrthoDB" id="1721340at2759"/>
<keyword evidence="2" id="KW-1185">Reference proteome</keyword>
<reference evidence="1 2" key="1">
    <citation type="submission" date="2019-09" db="EMBL/GenBank/DDBJ databases">
        <title>A chromosome-level genome assembly of the Chinese tupelo Nyssa sinensis.</title>
        <authorList>
            <person name="Yang X."/>
            <person name="Kang M."/>
            <person name="Yang Y."/>
            <person name="Xiong H."/>
            <person name="Wang M."/>
            <person name="Zhang Z."/>
            <person name="Wang Z."/>
            <person name="Wu H."/>
            <person name="Ma T."/>
            <person name="Liu J."/>
            <person name="Xi Z."/>
        </authorList>
    </citation>
    <scope>NUCLEOTIDE SEQUENCE [LARGE SCALE GENOMIC DNA]</scope>
    <source>
        <strain evidence="1">J267</strain>
        <tissue evidence="1">Leaf</tissue>
    </source>
</reference>
<proteinExistence type="predicted"/>
<dbReference type="EMBL" id="CM018034">
    <property type="protein sequence ID" value="KAA8543784.1"/>
    <property type="molecule type" value="Genomic_DNA"/>
</dbReference>
<organism evidence="1 2">
    <name type="scientific">Nyssa sinensis</name>
    <dbReference type="NCBI Taxonomy" id="561372"/>
    <lineage>
        <taxon>Eukaryota</taxon>
        <taxon>Viridiplantae</taxon>
        <taxon>Streptophyta</taxon>
        <taxon>Embryophyta</taxon>
        <taxon>Tracheophyta</taxon>
        <taxon>Spermatophyta</taxon>
        <taxon>Magnoliopsida</taxon>
        <taxon>eudicotyledons</taxon>
        <taxon>Gunneridae</taxon>
        <taxon>Pentapetalae</taxon>
        <taxon>asterids</taxon>
        <taxon>Cornales</taxon>
        <taxon>Nyssaceae</taxon>
        <taxon>Nyssa</taxon>
    </lineage>
</organism>
<name>A0A5J5BM85_9ASTE</name>
<gene>
    <name evidence="1" type="ORF">F0562_022039</name>
</gene>
<dbReference type="AlphaFoldDB" id="A0A5J5BM85"/>